<dbReference type="Proteomes" id="UP000560470">
    <property type="component" value="Unassembled WGS sequence"/>
</dbReference>
<organism evidence="2 3">
    <name type="scientific">Pseudomonas edaphica</name>
    <dbReference type="NCBI Taxonomy" id="2006980"/>
    <lineage>
        <taxon>Bacteria</taxon>
        <taxon>Pseudomonadati</taxon>
        <taxon>Pseudomonadota</taxon>
        <taxon>Gammaproteobacteria</taxon>
        <taxon>Pseudomonadales</taxon>
        <taxon>Pseudomonadaceae</taxon>
        <taxon>Pseudomonas</taxon>
    </lineage>
</organism>
<evidence type="ECO:0000313" key="3">
    <source>
        <dbReference type="Proteomes" id="UP000560470"/>
    </source>
</evidence>
<evidence type="ECO:0000313" key="2">
    <source>
        <dbReference type="EMBL" id="NVZ60268.1"/>
    </source>
</evidence>
<gene>
    <name evidence="2" type="ORF">HX797_28800</name>
</gene>
<accession>A0A7Y7RYG3</accession>
<comment type="caution">
    <text evidence="2">The sequence shown here is derived from an EMBL/GenBank/DDBJ whole genome shotgun (WGS) entry which is preliminary data.</text>
</comment>
<reference evidence="2 3" key="1">
    <citation type="submission" date="2020-04" db="EMBL/GenBank/DDBJ databases">
        <title>Molecular characterization of pseudomonads from Agaricus bisporus reveal novel blotch 2 pathogens in Western Europe.</title>
        <authorList>
            <person name="Taparia T."/>
            <person name="Krijger M."/>
            <person name="Haynes E."/>
            <person name="Elpinstone J.G."/>
            <person name="Noble R."/>
            <person name="Van Der Wolf J."/>
        </authorList>
    </citation>
    <scope>NUCLEOTIDE SEQUENCE [LARGE SCALE GENOMIC DNA]</scope>
    <source>
        <strain evidence="2 3">B7002</strain>
    </source>
</reference>
<dbReference type="RefSeq" id="WP_177035007.1">
    <property type="nucleotide sequence ID" value="NZ_JACAOZ010000047.1"/>
</dbReference>
<evidence type="ECO:0000256" key="1">
    <source>
        <dbReference type="SAM" id="MobiDB-lite"/>
    </source>
</evidence>
<sequence>MTWPREYARKIVAMGTREERNAALLEVPEHLRELTKRHCLNAWNYPSRFKRKEAAAHEQRHSDTATTATRAG</sequence>
<feature type="compositionally biased region" description="Basic and acidic residues" evidence="1">
    <location>
        <begin position="52"/>
        <end position="63"/>
    </location>
</feature>
<proteinExistence type="predicted"/>
<protein>
    <submittedName>
        <fullName evidence="2">Uncharacterized protein</fullName>
    </submittedName>
</protein>
<feature type="region of interest" description="Disordered" evidence="1">
    <location>
        <begin position="52"/>
        <end position="72"/>
    </location>
</feature>
<name>A0A7Y7RYG3_9PSED</name>
<dbReference type="EMBL" id="JACAOZ010000047">
    <property type="protein sequence ID" value="NVZ60268.1"/>
    <property type="molecule type" value="Genomic_DNA"/>
</dbReference>
<dbReference type="AlphaFoldDB" id="A0A7Y7RYG3"/>